<dbReference type="EMBL" id="CP031390">
    <property type="protein sequence ID" value="QPH15935.1"/>
    <property type="molecule type" value="Genomic_DNA"/>
</dbReference>
<dbReference type="InterPro" id="IPR015424">
    <property type="entry name" value="PyrdxlP-dep_Trfase"/>
</dbReference>
<name>A0A7U3Q142_EPIFF</name>
<proteinExistence type="inferred from homology"/>
<dbReference type="SUPFAM" id="SSF53383">
    <property type="entry name" value="PLP-dependent transferases"/>
    <property type="match status" value="1"/>
</dbReference>
<protein>
    <recommendedName>
        <fullName evidence="7">Cystathionine gamma-synthase</fullName>
    </recommendedName>
</protein>
<gene>
    <name evidence="5" type="ORF">C2857_000471</name>
</gene>
<evidence type="ECO:0000256" key="2">
    <source>
        <dbReference type="ARBA" id="ARBA00022898"/>
    </source>
</evidence>
<dbReference type="Proteomes" id="UP000594364">
    <property type="component" value="Chromosome 6"/>
</dbReference>
<dbReference type="PANTHER" id="PTHR42699">
    <property type="match status" value="1"/>
</dbReference>
<dbReference type="Gene3D" id="3.60.130.10">
    <property type="entry name" value="Clavaminate synthase-like"/>
    <property type="match status" value="1"/>
</dbReference>
<evidence type="ECO:0000313" key="5">
    <source>
        <dbReference type="EMBL" id="QPH15935.1"/>
    </source>
</evidence>
<dbReference type="PANTHER" id="PTHR42699:SF1">
    <property type="entry name" value="CYSTATHIONINE GAMMA-SYNTHASE-RELATED"/>
    <property type="match status" value="1"/>
</dbReference>
<comment type="cofactor">
    <cofactor evidence="1 4">
        <name>pyridoxal 5'-phosphate</name>
        <dbReference type="ChEBI" id="CHEBI:597326"/>
    </cofactor>
</comment>
<keyword evidence="2 4" id="KW-0663">Pyridoxal phosphate</keyword>
<dbReference type="InterPro" id="IPR051750">
    <property type="entry name" value="Trans-sulfuration_enzymes"/>
</dbReference>
<evidence type="ECO:0000256" key="3">
    <source>
        <dbReference type="ARBA" id="ARBA00023002"/>
    </source>
</evidence>
<dbReference type="AlphaFoldDB" id="A0A7U3Q142"/>
<dbReference type="GO" id="GO:0019346">
    <property type="term" value="P:transsulfuration"/>
    <property type="evidence" value="ECO:0007669"/>
    <property type="project" value="InterPro"/>
</dbReference>
<evidence type="ECO:0000256" key="1">
    <source>
        <dbReference type="ARBA" id="ARBA00001933"/>
    </source>
</evidence>
<dbReference type="InterPro" id="IPR042098">
    <property type="entry name" value="TauD-like_sf"/>
</dbReference>
<dbReference type="Gene3D" id="3.40.640.10">
    <property type="entry name" value="Type I PLP-dependent aspartate aminotransferase-like (Major domain)"/>
    <property type="match status" value="1"/>
</dbReference>
<evidence type="ECO:0000256" key="4">
    <source>
        <dbReference type="RuleBase" id="RU362118"/>
    </source>
</evidence>
<sequence length="544" mass="61115">MRRFNARSPHNHIIRIYCICPTHLPVMPSAVQEQDYWVPVQKDYQQTLQITEASGEPVVRFPLVVQPHEAARSKAEVLQEIGRIAAQPTDTDEQSQLGKLLDANGGVVHFKGLPLKTPEDFSDFLVAMAGKGDHAWKPHVDVGMEVLRRPRAKHVLTTNDWRHRWRKWAIQGIGLRTDLMVHCLRPLKKRKRKGVETRLTELLLSEVDGMPILTNRMKVYQCGSAVVSIGLGRKMEISRWFIGCQAFAFTQLRRSRQFSMYLGSGMAFWRLTGVGIPSRMAEHILKGNNEIDMSKTDGSGQIEWPSSPASDAAERAVRHRIAELLERSPIGGPRAPVVAPDDIFSLPNGNGCYLPLDKTVDLDRMRRMADSYGFVLIVDDTLGCSANIDVLGVADVVFTSLTKSFSGYADVMGGSIALNPRSRYYKSLRTTILDDYSCRLYGSDAIAIKLEKNSRNILSRCTKMNDNAFRLVALLEPFAKDSAHPLLQVYYPSTSPWSRLDYESRMRPATAEFELGYGGVFTLEFDTVESSEKFFNALDICKVP</sequence>
<reference evidence="5 6" key="1">
    <citation type="journal article" date="2018" name="PLoS Genet.">
        <title>Repeat elements organise 3D genome structure and mediate transcription in the filamentous fungus Epichloe festucae.</title>
        <authorList>
            <person name="Winter D.J."/>
            <person name="Ganley A.R.D."/>
            <person name="Young C.A."/>
            <person name="Liachko I."/>
            <person name="Schardl C.L."/>
            <person name="Dupont P.Y."/>
            <person name="Berry D."/>
            <person name="Ram A."/>
            <person name="Scott B."/>
            <person name="Cox M.P."/>
        </authorList>
    </citation>
    <scope>NUCLEOTIDE SEQUENCE [LARGE SCALE GENOMIC DNA]</scope>
    <source>
        <strain evidence="5 6">Fl1</strain>
    </source>
</reference>
<dbReference type="GO" id="GO:0016491">
    <property type="term" value="F:oxidoreductase activity"/>
    <property type="evidence" value="ECO:0007669"/>
    <property type="project" value="UniProtKB-KW"/>
</dbReference>
<dbReference type="InterPro" id="IPR015421">
    <property type="entry name" value="PyrdxlP-dep_Trfase_major"/>
</dbReference>
<comment type="similarity">
    <text evidence="4">Belongs to the trans-sulfuration enzymes family.</text>
</comment>
<dbReference type="GO" id="GO:0003962">
    <property type="term" value="F:cystathionine gamma-synthase activity"/>
    <property type="evidence" value="ECO:0007669"/>
    <property type="project" value="TreeGrafter"/>
</dbReference>
<evidence type="ECO:0000313" key="6">
    <source>
        <dbReference type="Proteomes" id="UP000594364"/>
    </source>
</evidence>
<organism evidence="5 6">
    <name type="scientific">Epichloe festucae (strain Fl1)</name>
    <dbReference type="NCBI Taxonomy" id="877507"/>
    <lineage>
        <taxon>Eukaryota</taxon>
        <taxon>Fungi</taxon>
        <taxon>Dikarya</taxon>
        <taxon>Ascomycota</taxon>
        <taxon>Pezizomycotina</taxon>
        <taxon>Sordariomycetes</taxon>
        <taxon>Hypocreomycetidae</taxon>
        <taxon>Hypocreales</taxon>
        <taxon>Clavicipitaceae</taxon>
        <taxon>Epichloe</taxon>
    </lineage>
</organism>
<evidence type="ECO:0008006" key="7">
    <source>
        <dbReference type="Google" id="ProtNLM"/>
    </source>
</evidence>
<dbReference type="Pfam" id="PF01053">
    <property type="entry name" value="Cys_Met_Meta_PP"/>
    <property type="match status" value="1"/>
</dbReference>
<dbReference type="InterPro" id="IPR000277">
    <property type="entry name" value="Cys/Met-Metab_PyrdxlP-dep_enz"/>
</dbReference>
<dbReference type="OrthoDB" id="10047078at2759"/>
<keyword evidence="3" id="KW-0560">Oxidoreductase</keyword>
<accession>A0A7U3Q142</accession>
<dbReference type="GO" id="GO:0030170">
    <property type="term" value="F:pyridoxal phosphate binding"/>
    <property type="evidence" value="ECO:0007669"/>
    <property type="project" value="InterPro"/>
</dbReference>
<keyword evidence="6" id="KW-1185">Reference proteome</keyword>